<comment type="subunit">
    <text evidence="2 10">Heterotrimer of A, B and C subunits.</text>
</comment>
<dbReference type="InterPro" id="IPR018027">
    <property type="entry name" value="Asn/Gln_amidotransferase"/>
</dbReference>
<gene>
    <name evidence="10" type="primary">gatB</name>
    <name evidence="12" type="ORF">UW30_C0007G0014</name>
</gene>
<dbReference type="InterPro" id="IPR004413">
    <property type="entry name" value="GatB"/>
</dbReference>
<dbReference type="HAMAP" id="MF_00121">
    <property type="entry name" value="GatB"/>
    <property type="match status" value="1"/>
</dbReference>
<dbReference type="PANTHER" id="PTHR11659:SF0">
    <property type="entry name" value="GLUTAMYL-TRNA(GLN) AMIDOTRANSFERASE SUBUNIT B, MITOCHONDRIAL"/>
    <property type="match status" value="1"/>
</dbReference>
<dbReference type="NCBIfam" id="TIGR00133">
    <property type="entry name" value="gatB"/>
    <property type="match status" value="1"/>
</dbReference>
<dbReference type="SUPFAM" id="SSF89095">
    <property type="entry name" value="GatB/YqeY motif"/>
    <property type="match status" value="2"/>
</dbReference>
<comment type="catalytic activity">
    <reaction evidence="9 10">
        <text>L-glutamyl-tRNA(Gln) + L-glutamine + ATP + H2O = L-glutaminyl-tRNA(Gln) + L-glutamate + ADP + phosphate + H(+)</text>
        <dbReference type="Rhea" id="RHEA:17521"/>
        <dbReference type="Rhea" id="RHEA-COMP:9681"/>
        <dbReference type="Rhea" id="RHEA-COMP:9684"/>
        <dbReference type="ChEBI" id="CHEBI:15377"/>
        <dbReference type="ChEBI" id="CHEBI:15378"/>
        <dbReference type="ChEBI" id="CHEBI:29985"/>
        <dbReference type="ChEBI" id="CHEBI:30616"/>
        <dbReference type="ChEBI" id="CHEBI:43474"/>
        <dbReference type="ChEBI" id="CHEBI:58359"/>
        <dbReference type="ChEBI" id="CHEBI:78520"/>
        <dbReference type="ChEBI" id="CHEBI:78521"/>
        <dbReference type="ChEBI" id="CHEBI:456216"/>
    </reaction>
</comment>
<comment type="caution">
    <text evidence="12">The sequence shown here is derived from an EMBL/GenBank/DDBJ whole genome shotgun (WGS) entry which is preliminary data.</text>
</comment>
<dbReference type="InterPro" id="IPR017959">
    <property type="entry name" value="Asn/Gln-tRNA_amidoTrfase_suB/E"/>
</dbReference>
<dbReference type="Pfam" id="PF02637">
    <property type="entry name" value="GatB_Yqey"/>
    <property type="match status" value="1"/>
</dbReference>
<dbReference type="GO" id="GO:0050566">
    <property type="term" value="F:asparaginyl-tRNA synthase (glutamine-hydrolyzing) activity"/>
    <property type="evidence" value="ECO:0007669"/>
    <property type="project" value="RHEA"/>
</dbReference>
<dbReference type="InterPro" id="IPR023168">
    <property type="entry name" value="GatB_Yqey_C_2"/>
</dbReference>
<dbReference type="NCBIfam" id="NF004014">
    <property type="entry name" value="PRK05477.1-4"/>
    <property type="match status" value="1"/>
</dbReference>
<evidence type="ECO:0000256" key="7">
    <source>
        <dbReference type="ARBA" id="ARBA00024799"/>
    </source>
</evidence>
<dbReference type="Proteomes" id="UP000034736">
    <property type="component" value="Unassembled WGS sequence"/>
</dbReference>
<comment type="catalytic activity">
    <reaction evidence="8 10">
        <text>L-aspartyl-tRNA(Asn) + L-glutamine + ATP + H2O = L-asparaginyl-tRNA(Asn) + L-glutamate + ADP + phosphate + 2 H(+)</text>
        <dbReference type="Rhea" id="RHEA:14513"/>
        <dbReference type="Rhea" id="RHEA-COMP:9674"/>
        <dbReference type="Rhea" id="RHEA-COMP:9677"/>
        <dbReference type="ChEBI" id="CHEBI:15377"/>
        <dbReference type="ChEBI" id="CHEBI:15378"/>
        <dbReference type="ChEBI" id="CHEBI:29985"/>
        <dbReference type="ChEBI" id="CHEBI:30616"/>
        <dbReference type="ChEBI" id="CHEBI:43474"/>
        <dbReference type="ChEBI" id="CHEBI:58359"/>
        <dbReference type="ChEBI" id="CHEBI:78515"/>
        <dbReference type="ChEBI" id="CHEBI:78516"/>
        <dbReference type="ChEBI" id="CHEBI:456216"/>
    </reaction>
</comment>
<dbReference type="EMBL" id="LCHU01000007">
    <property type="protein sequence ID" value="KKT41517.1"/>
    <property type="molecule type" value="Genomic_DNA"/>
</dbReference>
<dbReference type="InterPro" id="IPR006075">
    <property type="entry name" value="Asn/Gln-tRNA_Trfase_suB/E_cat"/>
</dbReference>
<evidence type="ECO:0000256" key="3">
    <source>
        <dbReference type="ARBA" id="ARBA00022598"/>
    </source>
</evidence>
<dbReference type="InterPro" id="IPR014746">
    <property type="entry name" value="Gln_synth/guanido_kin_cat_dom"/>
</dbReference>
<evidence type="ECO:0000313" key="13">
    <source>
        <dbReference type="Proteomes" id="UP000034736"/>
    </source>
</evidence>
<evidence type="ECO:0000256" key="6">
    <source>
        <dbReference type="ARBA" id="ARBA00022917"/>
    </source>
</evidence>
<dbReference type="AlphaFoldDB" id="A0A0G1JBX9"/>
<name>A0A0G1JBX9_9BACT</name>
<reference evidence="12 13" key="1">
    <citation type="journal article" date="2015" name="Nature">
        <title>rRNA introns, odd ribosomes, and small enigmatic genomes across a large radiation of phyla.</title>
        <authorList>
            <person name="Brown C.T."/>
            <person name="Hug L.A."/>
            <person name="Thomas B.C."/>
            <person name="Sharon I."/>
            <person name="Castelle C.J."/>
            <person name="Singh A."/>
            <person name="Wilkins M.J."/>
            <person name="Williams K.H."/>
            <person name="Banfield J.F."/>
        </authorList>
    </citation>
    <scope>NUCLEOTIDE SEQUENCE [LARGE SCALE GENOMIC DNA]</scope>
</reference>
<keyword evidence="5 10" id="KW-0067">ATP-binding</keyword>
<evidence type="ECO:0000256" key="5">
    <source>
        <dbReference type="ARBA" id="ARBA00022840"/>
    </source>
</evidence>
<dbReference type="EC" id="6.3.5.-" evidence="10"/>
<keyword evidence="12" id="KW-0808">Transferase</keyword>
<keyword evidence="3 10" id="KW-0436">Ligase</keyword>
<dbReference type="GO" id="GO:0016740">
    <property type="term" value="F:transferase activity"/>
    <property type="evidence" value="ECO:0007669"/>
    <property type="project" value="UniProtKB-KW"/>
</dbReference>
<dbReference type="PATRIC" id="fig|1618647.3.peg.373"/>
<dbReference type="FunFam" id="1.10.10.410:FF:000001">
    <property type="entry name" value="Aspartyl/glutamyl-tRNA(Asn/Gln) amidotransferase subunit B"/>
    <property type="match status" value="1"/>
</dbReference>
<sequence>MTNNMPLFSSVYDNIWKIVYHIIVIMQEYGITIGMEVHAELRTKTKMFCSCKNDPDEKHPNINICPVCMGHPGTLPVANESAIKHVQSVGLAIKGEPQKTSQFDRKNYFYPDIPKGYQISQYQHPLVLGGSLNGVKITRVHLEEDTARSQHDNKNKSSYVDYNRAGVPLMELVTEPDITSAKQAKDFVEELQLLLQYLGASEANMEKGEMRCEANISVYSGVERLSGTKVEVKNLNSFRAVEKAIEYEIKRQIGLLEKGEKVKQETRGWDENKQSTFSQRSKESAHDYRYFPEPDLPPMEFSEEYFDELRATIPELPKAKRKRLLEEYKLESVAADILIRDQALAAFWEKMASELREWVDSLETQQDFSRLTLSAGAPTRIQNLAEFRSNTYFEAAKLAVNYFISDLVGLIKEKQIPTGELLVDPENFAELIKMIYKKEITSRVAKDVLRHMVEQGGDPSTIVEEKGLKQMSDTGALEEIAKKIISANPNAIADYKKGKQQSLQFLVGQMMKETKGAANPETILEILTRIIGGV</sequence>
<dbReference type="Pfam" id="PF02934">
    <property type="entry name" value="GatB_N"/>
    <property type="match status" value="1"/>
</dbReference>
<dbReference type="GO" id="GO:0005524">
    <property type="term" value="F:ATP binding"/>
    <property type="evidence" value="ECO:0007669"/>
    <property type="project" value="UniProtKB-KW"/>
</dbReference>
<feature type="domain" description="Asn/Gln amidotransferase" evidence="11">
    <location>
        <begin position="391"/>
        <end position="531"/>
    </location>
</feature>
<proteinExistence type="inferred from homology"/>
<comment type="function">
    <text evidence="7 10">Allows the formation of correctly charged Asn-tRNA(Asn) or Gln-tRNA(Gln) through the transamidation of misacylated Asp-tRNA(Asn) or Glu-tRNA(Gln) in organisms which lack either or both of asparaginyl-tRNA or glutaminyl-tRNA synthetases. The reaction takes place in the presence of glutamine and ATP through an activated phospho-Asp-tRNA(Asn) or phospho-Glu-tRNA(Gln).</text>
</comment>
<dbReference type="GO" id="GO:0006412">
    <property type="term" value="P:translation"/>
    <property type="evidence" value="ECO:0007669"/>
    <property type="project" value="UniProtKB-UniRule"/>
</dbReference>
<evidence type="ECO:0000313" key="12">
    <source>
        <dbReference type="EMBL" id="KKT41517.1"/>
    </source>
</evidence>
<keyword evidence="6 10" id="KW-0648">Protein biosynthesis</keyword>
<protein>
    <recommendedName>
        <fullName evidence="10">Aspartyl/glutamyl-tRNA(Asn/Gln) amidotransferase subunit B</fullName>
        <shortName evidence="10">Asp/Glu-ADT subunit B</shortName>
        <ecNumber evidence="10">6.3.5.-</ecNumber>
    </recommendedName>
</protein>
<dbReference type="InterPro" id="IPR003789">
    <property type="entry name" value="Asn/Gln_tRNA_amidoTrase-B-like"/>
</dbReference>
<dbReference type="SMART" id="SM00845">
    <property type="entry name" value="GatB_Yqey"/>
    <property type="match status" value="1"/>
</dbReference>
<dbReference type="SUPFAM" id="SSF55931">
    <property type="entry name" value="Glutamine synthetase/guanido kinase"/>
    <property type="match status" value="1"/>
</dbReference>
<dbReference type="GO" id="GO:0050567">
    <property type="term" value="F:glutaminyl-tRNA synthase (glutamine-hydrolyzing) activity"/>
    <property type="evidence" value="ECO:0007669"/>
    <property type="project" value="UniProtKB-UniRule"/>
</dbReference>
<dbReference type="NCBIfam" id="NF004012">
    <property type="entry name" value="PRK05477.1-2"/>
    <property type="match status" value="1"/>
</dbReference>
<keyword evidence="4 10" id="KW-0547">Nucleotide-binding</keyword>
<evidence type="ECO:0000259" key="11">
    <source>
        <dbReference type="SMART" id="SM00845"/>
    </source>
</evidence>
<dbReference type="PANTHER" id="PTHR11659">
    <property type="entry name" value="GLUTAMYL-TRNA GLN AMIDOTRANSFERASE SUBUNIT B MITOCHONDRIAL AND PROKARYOTIC PET112-RELATED"/>
    <property type="match status" value="1"/>
</dbReference>
<organism evidence="12 13">
    <name type="scientific">Candidatus Giovannonibacteria bacterium GW2011_GWA2_44_13b</name>
    <dbReference type="NCBI Taxonomy" id="1618647"/>
    <lineage>
        <taxon>Bacteria</taxon>
        <taxon>Candidatus Giovannoniibacteriota</taxon>
    </lineage>
</organism>
<comment type="similarity">
    <text evidence="1 10">Belongs to the GatB/GatE family. GatB subfamily.</text>
</comment>
<evidence type="ECO:0000256" key="8">
    <source>
        <dbReference type="ARBA" id="ARBA00047380"/>
    </source>
</evidence>
<evidence type="ECO:0000256" key="9">
    <source>
        <dbReference type="ARBA" id="ARBA00047913"/>
    </source>
</evidence>
<evidence type="ECO:0000256" key="4">
    <source>
        <dbReference type="ARBA" id="ARBA00022741"/>
    </source>
</evidence>
<accession>A0A0G1JBX9</accession>
<evidence type="ECO:0000256" key="1">
    <source>
        <dbReference type="ARBA" id="ARBA00005306"/>
    </source>
</evidence>
<evidence type="ECO:0000256" key="2">
    <source>
        <dbReference type="ARBA" id="ARBA00011123"/>
    </source>
</evidence>
<dbReference type="GO" id="GO:0070681">
    <property type="term" value="P:glutaminyl-tRNAGln biosynthesis via transamidation"/>
    <property type="evidence" value="ECO:0007669"/>
    <property type="project" value="TreeGrafter"/>
</dbReference>
<dbReference type="PROSITE" id="PS01234">
    <property type="entry name" value="GATB"/>
    <property type="match status" value="1"/>
</dbReference>
<dbReference type="Gene3D" id="1.10.10.410">
    <property type="match status" value="1"/>
</dbReference>
<dbReference type="STRING" id="1618647.UW30_C0007G0014"/>
<evidence type="ECO:0000256" key="10">
    <source>
        <dbReference type="HAMAP-Rule" id="MF_00121"/>
    </source>
</evidence>
<dbReference type="InterPro" id="IPR017958">
    <property type="entry name" value="Gln-tRNA_amidoTrfase_suB_CS"/>
</dbReference>